<dbReference type="AlphaFoldDB" id="A0A4U9D4K0"/>
<sequence length="172" mass="18834">MWGLIFVGPQVVPEYPAVCSQWGAIWRWGLSPSAAARPREAAPAFGTGLVGCLRADHDGQPYYYVCLASAIQRTGAPSPHDYRHPAVVLPVLLTCSTASATASCRGGVYSRRWRALRSAWRALISPNCARAWRRLASGATAPDALALISVACWAWYALRNARWLRENPISIR</sequence>
<gene>
    <name evidence="1" type="primary">ytfF_2</name>
    <name evidence="1" type="ORF">NCTC9185_05453</name>
</gene>
<accession>A0A4U9D4K0</accession>
<name>A0A4U9D4K0_RAOTE</name>
<evidence type="ECO:0000313" key="2">
    <source>
        <dbReference type="Proteomes" id="UP000339249"/>
    </source>
</evidence>
<reference evidence="1 2" key="1">
    <citation type="submission" date="2019-04" db="EMBL/GenBank/DDBJ databases">
        <authorList>
            <consortium name="Pathogen Informatics"/>
        </authorList>
    </citation>
    <scope>NUCLEOTIDE SEQUENCE [LARGE SCALE GENOMIC DNA]</scope>
    <source>
        <strain evidence="1 2">NCTC9185</strain>
    </source>
</reference>
<protein>
    <submittedName>
        <fullName evidence="1">Inner membrane protein ytfF</fullName>
    </submittedName>
</protein>
<organism evidence="1 2">
    <name type="scientific">Raoultella terrigena</name>
    <name type="common">Klebsiella terrigena</name>
    <dbReference type="NCBI Taxonomy" id="577"/>
    <lineage>
        <taxon>Bacteria</taxon>
        <taxon>Pseudomonadati</taxon>
        <taxon>Pseudomonadota</taxon>
        <taxon>Gammaproteobacteria</taxon>
        <taxon>Enterobacterales</taxon>
        <taxon>Enterobacteriaceae</taxon>
        <taxon>Klebsiella/Raoultella group</taxon>
        <taxon>Raoultella</taxon>
    </lineage>
</organism>
<evidence type="ECO:0000313" key="1">
    <source>
        <dbReference type="EMBL" id="VTN13419.1"/>
    </source>
</evidence>
<proteinExistence type="predicted"/>
<dbReference type="EMBL" id="CABDVU010000001">
    <property type="protein sequence ID" value="VTN13419.1"/>
    <property type="molecule type" value="Genomic_DNA"/>
</dbReference>
<dbReference type="Proteomes" id="UP000339249">
    <property type="component" value="Unassembled WGS sequence"/>
</dbReference>